<dbReference type="FunCoup" id="A0A7J7DE42">
    <property type="interactions" value="536"/>
</dbReference>
<gene>
    <name evidence="4" type="ORF">HS088_TW07G00205</name>
</gene>
<dbReference type="Gene3D" id="3.30.70.330">
    <property type="match status" value="1"/>
</dbReference>
<dbReference type="SUPFAM" id="SSF54928">
    <property type="entry name" value="RNA-binding domain, RBD"/>
    <property type="match status" value="1"/>
</dbReference>
<dbReference type="InParanoid" id="A0A7J7DE42"/>
<dbReference type="InterPro" id="IPR052462">
    <property type="entry name" value="SLIRP/GR-RBP-like"/>
</dbReference>
<dbReference type="InterPro" id="IPR012677">
    <property type="entry name" value="Nucleotide-bd_a/b_plait_sf"/>
</dbReference>
<evidence type="ECO:0000313" key="5">
    <source>
        <dbReference type="Proteomes" id="UP000593562"/>
    </source>
</evidence>
<dbReference type="GO" id="GO:0003723">
    <property type="term" value="F:RNA binding"/>
    <property type="evidence" value="ECO:0007669"/>
    <property type="project" value="UniProtKB-UniRule"/>
</dbReference>
<dbReference type="EMBL" id="JAAARO010000007">
    <property type="protein sequence ID" value="KAF5744630.1"/>
    <property type="molecule type" value="Genomic_DNA"/>
</dbReference>
<evidence type="ECO:0000313" key="4">
    <source>
        <dbReference type="EMBL" id="KAF5744630.1"/>
    </source>
</evidence>
<name>A0A7J7DE42_TRIWF</name>
<dbReference type="InterPro" id="IPR035979">
    <property type="entry name" value="RBD_domain_sf"/>
</dbReference>
<dbReference type="SMART" id="SM00360">
    <property type="entry name" value="RRM"/>
    <property type="match status" value="1"/>
</dbReference>
<protein>
    <submittedName>
        <fullName evidence="4">Glycine-rich RNA-binding protein 4 mitochondrial-like</fullName>
    </submittedName>
</protein>
<keyword evidence="1 2" id="KW-0694">RNA-binding</keyword>
<accession>A0A7J7DE42</accession>
<reference evidence="4 5" key="1">
    <citation type="journal article" date="2020" name="Nat. Commun.">
        <title>Genome of Tripterygium wilfordii and identification of cytochrome P450 involved in triptolide biosynthesis.</title>
        <authorList>
            <person name="Tu L."/>
            <person name="Su P."/>
            <person name="Zhang Z."/>
            <person name="Gao L."/>
            <person name="Wang J."/>
            <person name="Hu T."/>
            <person name="Zhou J."/>
            <person name="Zhang Y."/>
            <person name="Zhao Y."/>
            <person name="Liu Y."/>
            <person name="Song Y."/>
            <person name="Tong Y."/>
            <person name="Lu Y."/>
            <person name="Yang J."/>
            <person name="Xu C."/>
            <person name="Jia M."/>
            <person name="Peters R.J."/>
            <person name="Huang L."/>
            <person name="Gao W."/>
        </authorList>
    </citation>
    <scope>NUCLEOTIDE SEQUENCE [LARGE SCALE GENOMIC DNA]</scope>
    <source>
        <strain evidence="5">cv. XIE 37</strain>
        <tissue evidence="4">Leaf</tissue>
    </source>
</reference>
<evidence type="ECO:0000259" key="3">
    <source>
        <dbReference type="PROSITE" id="PS50102"/>
    </source>
</evidence>
<sequence>MQSWNRCVPLSRALTFPRWLSVRHSCTQLFVGGLCYDTNEAILKDAFGRHGEIVEVKVICDHVSGKSKGFGFVKFTTESAACKALKDMDGQGMVDMMDSALSMTEVPHQSELMRI</sequence>
<keyword evidence="5" id="KW-1185">Reference proteome</keyword>
<comment type="caution">
    <text evidence="4">The sequence shown here is derived from an EMBL/GenBank/DDBJ whole genome shotgun (WGS) entry which is preliminary data.</text>
</comment>
<feature type="domain" description="RRM" evidence="3">
    <location>
        <begin position="27"/>
        <end position="115"/>
    </location>
</feature>
<organism evidence="4 5">
    <name type="scientific">Tripterygium wilfordii</name>
    <name type="common">Thunder God vine</name>
    <dbReference type="NCBI Taxonomy" id="458696"/>
    <lineage>
        <taxon>Eukaryota</taxon>
        <taxon>Viridiplantae</taxon>
        <taxon>Streptophyta</taxon>
        <taxon>Embryophyta</taxon>
        <taxon>Tracheophyta</taxon>
        <taxon>Spermatophyta</taxon>
        <taxon>Magnoliopsida</taxon>
        <taxon>eudicotyledons</taxon>
        <taxon>Gunneridae</taxon>
        <taxon>Pentapetalae</taxon>
        <taxon>rosids</taxon>
        <taxon>fabids</taxon>
        <taxon>Celastrales</taxon>
        <taxon>Celastraceae</taxon>
        <taxon>Tripterygium</taxon>
    </lineage>
</organism>
<dbReference type="PROSITE" id="PS50102">
    <property type="entry name" value="RRM"/>
    <property type="match status" value="1"/>
</dbReference>
<dbReference type="Pfam" id="PF00076">
    <property type="entry name" value="RRM_1"/>
    <property type="match status" value="1"/>
</dbReference>
<evidence type="ECO:0000256" key="2">
    <source>
        <dbReference type="PROSITE-ProRule" id="PRU00176"/>
    </source>
</evidence>
<proteinExistence type="predicted"/>
<dbReference type="InterPro" id="IPR000504">
    <property type="entry name" value="RRM_dom"/>
</dbReference>
<dbReference type="Proteomes" id="UP000593562">
    <property type="component" value="Unassembled WGS sequence"/>
</dbReference>
<dbReference type="PANTHER" id="PTHR48027">
    <property type="entry name" value="HETEROGENEOUS NUCLEAR RIBONUCLEOPROTEIN 87F-RELATED"/>
    <property type="match status" value="1"/>
</dbReference>
<evidence type="ECO:0000256" key="1">
    <source>
        <dbReference type="ARBA" id="ARBA00022884"/>
    </source>
</evidence>
<dbReference type="AlphaFoldDB" id="A0A7J7DE42"/>